<gene>
    <name evidence="3" type="ORF">C8P69_10945</name>
</gene>
<evidence type="ECO:0000256" key="2">
    <source>
        <dbReference type="SAM" id="Phobius"/>
    </source>
</evidence>
<keyword evidence="4" id="KW-1185">Reference proteome</keyword>
<proteinExistence type="predicted"/>
<feature type="transmembrane region" description="Helical" evidence="2">
    <location>
        <begin position="60"/>
        <end position="80"/>
    </location>
</feature>
<comment type="caution">
    <text evidence="3">The sequence shown here is derived from an EMBL/GenBank/DDBJ whole genome shotgun (WGS) entry which is preliminary data.</text>
</comment>
<accession>A0A2T4YYC9</accession>
<sequence>MSQPDDRSPDARRQDEARRILDRADRDSAPMMESALQRSGDFFTARGESDDPAEIWGKRVGRILAVVAAIGCLVWLYLTYGR</sequence>
<dbReference type="AlphaFoldDB" id="A0A2T4YYC9"/>
<feature type="region of interest" description="Disordered" evidence="1">
    <location>
        <begin position="1"/>
        <end position="30"/>
    </location>
</feature>
<feature type="compositionally biased region" description="Basic and acidic residues" evidence="1">
    <location>
        <begin position="1"/>
        <end position="28"/>
    </location>
</feature>
<evidence type="ECO:0000313" key="4">
    <source>
        <dbReference type="Proteomes" id="UP000241808"/>
    </source>
</evidence>
<dbReference type="Proteomes" id="UP000241808">
    <property type="component" value="Unassembled WGS sequence"/>
</dbReference>
<keyword evidence="2" id="KW-1133">Transmembrane helix</keyword>
<dbReference type="EMBL" id="PZZL01000009">
    <property type="protein sequence ID" value="PTM51758.1"/>
    <property type="molecule type" value="Genomic_DNA"/>
</dbReference>
<dbReference type="OrthoDB" id="8449218at2"/>
<evidence type="ECO:0000313" key="3">
    <source>
        <dbReference type="EMBL" id="PTM51758.1"/>
    </source>
</evidence>
<keyword evidence="2" id="KW-0472">Membrane</keyword>
<evidence type="ECO:0000256" key="1">
    <source>
        <dbReference type="SAM" id="MobiDB-lite"/>
    </source>
</evidence>
<name>A0A2T4YYC9_9HYPH</name>
<protein>
    <submittedName>
        <fullName evidence="3">Uncharacterized protein</fullName>
    </submittedName>
</protein>
<organism evidence="3 4">
    <name type="scientific">Phreatobacter oligotrophus</name>
    <dbReference type="NCBI Taxonomy" id="1122261"/>
    <lineage>
        <taxon>Bacteria</taxon>
        <taxon>Pseudomonadati</taxon>
        <taxon>Pseudomonadota</taxon>
        <taxon>Alphaproteobacteria</taxon>
        <taxon>Hyphomicrobiales</taxon>
        <taxon>Phreatobacteraceae</taxon>
        <taxon>Phreatobacter</taxon>
    </lineage>
</organism>
<dbReference type="RefSeq" id="WP_108178868.1">
    <property type="nucleotide sequence ID" value="NZ_PZZL01000009.1"/>
</dbReference>
<keyword evidence="2" id="KW-0812">Transmembrane</keyword>
<reference evidence="3 4" key="1">
    <citation type="submission" date="2018-04" db="EMBL/GenBank/DDBJ databases">
        <title>Genomic Encyclopedia of Archaeal and Bacterial Type Strains, Phase II (KMG-II): from individual species to whole genera.</title>
        <authorList>
            <person name="Goeker M."/>
        </authorList>
    </citation>
    <scope>NUCLEOTIDE SEQUENCE [LARGE SCALE GENOMIC DNA]</scope>
    <source>
        <strain evidence="3 4">DSM 25521</strain>
    </source>
</reference>